<dbReference type="Pfam" id="PF00582">
    <property type="entry name" value="Usp"/>
    <property type="match status" value="1"/>
</dbReference>
<protein>
    <recommendedName>
        <fullName evidence="2">UspA domain-containing protein</fullName>
    </recommendedName>
</protein>
<accession>A0A4Y9ZXI8</accession>
<gene>
    <name evidence="3" type="ORF">EWM64_g5227</name>
</gene>
<dbReference type="OrthoDB" id="992776at2759"/>
<evidence type="ECO:0000256" key="1">
    <source>
        <dbReference type="SAM" id="MobiDB-lite"/>
    </source>
</evidence>
<feature type="domain" description="UspA" evidence="2">
    <location>
        <begin position="222"/>
        <end position="298"/>
    </location>
</feature>
<comment type="caution">
    <text evidence="3">The sequence shown here is derived from an EMBL/GenBank/DDBJ whole genome shotgun (WGS) entry which is preliminary data.</text>
</comment>
<dbReference type="PANTHER" id="PTHR46100">
    <property type="entry name" value="IMP2'P"/>
    <property type="match status" value="1"/>
</dbReference>
<dbReference type="EMBL" id="SFCI01000616">
    <property type="protein sequence ID" value="TFY78787.1"/>
    <property type="molecule type" value="Genomic_DNA"/>
</dbReference>
<feature type="region of interest" description="Disordered" evidence="1">
    <location>
        <begin position="1"/>
        <end position="144"/>
    </location>
</feature>
<name>A0A4Y9ZXI8_9AGAM</name>
<evidence type="ECO:0000313" key="4">
    <source>
        <dbReference type="Proteomes" id="UP000298061"/>
    </source>
</evidence>
<dbReference type="STRING" id="135208.A0A4Y9ZXI8"/>
<feature type="compositionally biased region" description="Basic and acidic residues" evidence="1">
    <location>
        <begin position="10"/>
        <end position="34"/>
    </location>
</feature>
<dbReference type="Proteomes" id="UP000298061">
    <property type="component" value="Unassembled WGS sequence"/>
</dbReference>
<reference evidence="3 4" key="1">
    <citation type="submission" date="2019-02" db="EMBL/GenBank/DDBJ databases">
        <title>Genome sequencing of the rare red list fungi Hericium alpestre (H. flagellum).</title>
        <authorList>
            <person name="Buettner E."/>
            <person name="Kellner H."/>
        </authorList>
    </citation>
    <scope>NUCLEOTIDE SEQUENCE [LARGE SCALE GENOMIC DNA]</scope>
    <source>
        <strain evidence="3 4">DSM 108284</strain>
    </source>
</reference>
<feature type="compositionally biased region" description="Acidic residues" evidence="1">
    <location>
        <begin position="99"/>
        <end position="120"/>
    </location>
</feature>
<sequence length="356" mass="39852">MGGLSALSLTRKDDDKEKERGRSMSTIKAKERARSTSNAPRGGEDGGQSCRSRSTSPFRLRRTRTRDTSPSVGALTHSDVESDTEPSSMRPRNAYSATSDDESQDSDDNESEEEWSDLDQFDPLTERNTERNALVVPPEMPDVDGDIIDPTGEGVNVVVPPEPYFPTTLNHSRGRNPRRRKSTRLEPLPLQTSRPVFLRDRCKITIRQGDPAKAVEEGRRTRKYVVASDLSDESRYAVEWGIGTVLRDGDEMLVVHVAENESKVDPPVPNAADRAVKLRAQQERQGLAYILCRQVTSLLQRTRLNVTITCEAWHAKNARHMLLDIVDHNEPHPAWLHLSLPHSEMLRPRDGGPPAA</sequence>
<keyword evidence="4" id="KW-1185">Reference proteome</keyword>
<dbReference type="InterPro" id="IPR014729">
    <property type="entry name" value="Rossmann-like_a/b/a_fold"/>
</dbReference>
<dbReference type="InterPro" id="IPR006016">
    <property type="entry name" value="UspA"/>
</dbReference>
<evidence type="ECO:0000313" key="3">
    <source>
        <dbReference type="EMBL" id="TFY78787.1"/>
    </source>
</evidence>
<feature type="region of interest" description="Disordered" evidence="1">
    <location>
        <begin position="158"/>
        <end position="185"/>
    </location>
</feature>
<proteinExistence type="predicted"/>
<dbReference type="SUPFAM" id="SSF52402">
    <property type="entry name" value="Adenine nucleotide alpha hydrolases-like"/>
    <property type="match status" value="1"/>
</dbReference>
<dbReference type="Gene3D" id="3.40.50.620">
    <property type="entry name" value="HUPs"/>
    <property type="match status" value="1"/>
</dbReference>
<dbReference type="PANTHER" id="PTHR46100:SF4">
    <property type="entry name" value="USPA DOMAIN-CONTAINING PROTEIN"/>
    <property type="match status" value="1"/>
</dbReference>
<evidence type="ECO:0000259" key="2">
    <source>
        <dbReference type="Pfam" id="PF00582"/>
    </source>
</evidence>
<organism evidence="3 4">
    <name type="scientific">Hericium alpestre</name>
    <dbReference type="NCBI Taxonomy" id="135208"/>
    <lineage>
        <taxon>Eukaryota</taxon>
        <taxon>Fungi</taxon>
        <taxon>Dikarya</taxon>
        <taxon>Basidiomycota</taxon>
        <taxon>Agaricomycotina</taxon>
        <taxon>Agaricomycetes</taxon>
        <taxon>Russulales</taxon>
        <taxon>Hericiaceae</taxon>
        <taxon>Hericium</taxon>
    </lineage>
</organism>
<dbReference type="AlphaFoldDB" id="A0A4Y9ZXI8"/>
<feature type="compositionally biased region" description="Basic residues" evidence="1">
    <location>
        <begin position="172"/>
        <end position="182"/>
    </location>
</feature>